<dbReference type="RefSeq" id="WP_066973707.1">
    <property type="nucleotide sequence ID" value="NZ_LWMT01000274.1"/>
</dbReference>
<protein>
    <submittedName>
        <fullName evidence="1">Uncharacterized protein</fullName>
    </submittedName>
</protein>
<organism evidence="1 2">
    <name type="scientific">Methanobrevibacter filiformis</name>
    <dbReference type="NCBI Taxonomy" id="55758"/>
    <lineage>
        <taxon>Archaea</taxon>
        <taxon>Methanobacteriati</taxon>
        <taxon>Methanobacteriota</taxon>
        <taxon>Methanomada group</taxon>
        <taxon>Methanobacteria</taxon>
        <taxon>Methanobacteriales</taxon>
        <taxon>Methanobacteriaceae</taxon>
        <taxon>Methanobrevibacter</taxon>
    </lineage>
</organism>
<sequence>MRKYLKYKRLIAIFICIIFVCGLQLAFAEPVSAAKLKKFDSGKIKIEGITVKYNSYYKGKNYIRMKLYAKIYSTNIPMGTIQFTKGKTKVKITMKIIGSKTKGLSFKHYGMSTKTFYRMFKNELNNY</sequence>
<name>A0A165Z9R6_9EURY</name>
<evidence type="ECO:0000313" key="1">
    <source>
        <dbReference type="EMBL" id="KZX10446.1"/>
    </source>
</evidence>
<accession>A0A165Z9R6</accession>
<gene>
    <name evidence="1" type="ORF">MBFIL_17450</name>
</gene>
<dbReference type="PATRIC" id="fig|55758.3.peg.1960"/>
<evidence type="ECO:0000313" key="2">
    <source>
        <dbReference type="Proteomes" id="UP000077066"/>
    </source>
</evidence>
<dbReference type="AlphaFoldDB" id="A0A165Z9R6"/>
<dbReference type="Proteomes" id="UP000077066">
    <property type="component" value="Unassembled WGS sequence"/>
</dbReference>
<dbReference type="EMBL" id="LWMT01000274">
    <property type="protein sequence ID" value="KZX10446.1"/>
    <property type="molecule type" value="Genomic_DNA"/>
</dbReference>
<comment type="caution">
    <text evidence="1">The sequence shown here is derived from an EMBL/GenBank/DDBJ whole genome shotgun (WGS) entry which is preliminary data.</text>
</comment>
<reference evidence="1 2" key="1">
    <citation type="submission" date="2016-04" db="EMBL/GenBank/DDBJ databases">
        <title>Genome sequence of Methanobrevibacter filiformis DSM 11501.</title>
        <authorList>
            <person name="Poehlein A."/>
            <person name="Seedorf H."/>
            <person name="Daniel R."/>
        </authorList>
    </citation>
    <scope>NUCLEOTIDE SEQUENCE [LARGE SCALE GENOMIC DNA]</scope>
    <source>
        <strain evidence="1 2">DSM 11501</strain>
    </source>
</reference>
<keyword evidence="2" id="KW-1185">Reference proteome</keyword>
<proteinExistence type="predicted"/>